<evidence type="ECO:0000256" key="2">
    <source>
        <dbReference type="SAM" id="Coils"/>
    </source>
</evidence>
<feature type="region of interest" description="Disordered" evidence="3">
    <location>
        <begin position="570"/>
        <end position="878"/>
    </location>
</feature>
<evidence type="ECO:0000256" key="1">
    <source>
        <dbReference type="ARBA" id="ARBA00023054"/>
    </source>
</evidence>
<evidence type="ECO:0000256" key="3">
    <source>
        <dbReference type="SAM" id="MobiDB-lite"/>
    </source>
</evidence>
<feature type="coiled-coil region" evidence="2">
    <location>
        <begin position="234"/>
        <end position="282"/>
    </location>
</feature>
<evidence type="ECO:0000313" key="6">
    <source>
        <dbReference type="Proteomes" id="UP000076738"/>
    </source>
</evidence>
<keyword evidence="1 2" id="KW-0175">Coiled coil</keyword>
<dbReference type="PANTHER" id="PTHR14430:SF0">
    <property type="entry name" value="SEC2P DOMAIN-CONTAINING PROTEIN"/>
    <property type="match status" value="1"/>
</dbReference>
<dbReference type="STRING" id="1330018.A0A167KZP5"/>
<dbReference type="GO" id="GO:0070319">
    <property type="term" value="C:Golgi to plasma membrane transport vesicle"/>
    <property type="evidence" value="ECO:0007669"/>
    <property type="project" value="TreeGrafter"/>
</dbReference>
<dbReference type="OrthoDB" id="1748564at2759"/>
<evidence type="ECO:0000259" key="4">
    <source>
        <dbReference type="Pfam" id="PF06428"/>
    </source>
</evidence>
<keyword evidence="6" id="KW-1185">Reference proteome</keyword>
<proteinExistence type="predicted"/>
<dbReference type="InterPro" id="IPR040351">
    <property type="entry name" value="RAB3IL/RAB3IP/Sec2"/>
</dbReference>
<feature type="compositionally biased region" description="Low complexity" evidence="3">
    <location>
        <begin position="32"/>
        <end position="44"/>
    </location>
</feature>
<feature type="compositionally biased region" description="Low complexity" evidence="3">
    <location>
        <begin position="806"/>
        <end position="816"/>
    </location>
</feature>
<sequence length="935" mass="101170">MEEVEHQEVPSLEDVDAKHEDIPGGFEEPEEAAAPPAEPVVVEEPTTEEQPVEDLKPLEAADESKPVETVQEATVNHAAVQVDEESLALTEPKQLGDPDEPHLLVIESLRAQTADLISQVTQLNAKLVKSYDRVSDLEDDIHVSSQNLRAAKLKVTALELERSEHLSALNTGLLVERENVTMELKSMMERVSEEAAQRGEAVSAKEAIEKDLDDLSATLFFQANSMVAEARLDRARSARRAAECEEALKGAEEAMTMVQKQMQDLREEKEKSDREMERMKEVMGKGKYVEKEKEVVILPLRLMNSHLPYKEFMDFISHLRGIRPTTQSPPPIHTLLTLPFLARLITEDTDSTVRFDLAPSLNWLTRRSFTTAIQQGLLLIEPLHTSSLQAESASILTFSSASEVLCGLCGCPVFGHQSRTPGAASSFSAPSSYRPAQVTANTTSSWSTSRFLKSNPLAALNNTRGSLPNGTSLTTPPPTPLPEAIIHVFRLSTPPSQKPASPYPLCQSGWCLTRLRTTCELWGFVRRGVIDHVWEDDIPTNTTPPPVVPPRKRMTSRMGFWGMGSSDSVSALMAPSASAPGATGDVKPPLPPRRHSEQPSAAPATPPRRRVPPPPKFDVVETPPTPSPTSNGDAEKVVLVTDDATPHLSEEPEGVEATAETQEVKEAVTDGDDVVIKLEPPMEPEESVPAESKPANGSAEPKAEDDAADKPTVNGDHPSTPPRSADTESPTTPMSAPPPIPRRAAARSRATPTTPTGATPGGSPAKMASQLPPSSPEQNPVASSAVEITPPRVTSDAENEDFLSAPSSPKSKPTSPTERDMPPLDIPAPEYKEEGSSPTVNGVTEHIPEISPISPAVNEKARVPPPMPPRRAAPPKIADLPVPVSPIALPEEVGFTNDASWEEKAWRELVRLREDMFLTRIGAVRADPASLMGTA</sequence>
<dbReference type="Gene3D" id="6.10.140.910">
    <property type="match status" value="1"/>
</dbReference>
<feature type="compositionally biased region" description="Pro residues" evidence="3">
    <location>
        <begin position="863"/>
        <end position="872"/>
    </location>
</feature>
<dbReference type="Pfam" id="PF06428">
    <property type="entry name" value="Sec2p"/>
    <property type="match status" value="1"/>
</dbReference>
<feature type="domain" description="GDP/GTP exchange factor Sec2 N-terminal" evidence="4">
    <location>
        <begin position="135"/>
        <end position="267"/>
    </location>
</feature>
<dbReference type="Proteomes" id="UP000076738">
    <property type="component" value="Unassembled WGS sequence"/>
</dbReference>
<dbReference type="SUPFAM" id="SSF144284">
    <property type="entry name" value="Sec2 N-terminal region"/>
    <property type="match status" value="1"/>
</dbReference>
<gene>
    <name evidence="5" type="ORF">CALVIDRAFT_538326</name>
</gene>
<organism evidence="5 6">
    <name type="scientific">Calocera viscosa (strain TUFC12733)</name>
    <dbReference type="NCBI Taxonomy" id="1330018"/>
    <lineage>
        <taxon>Eukaryota</taxon>
        <taxon>Fungi</taxon>
        <taxon>Dikarya</taxon>
        <taxon>Basidiomycota</taxon>
        <taxon>Agaricomycotina</taxon>
        <taxon>Dacrymycetes</taxon>
        <taxon>Dacrymycetales</taxon>
        <taxon>Dacrymycetaceae</taxon>
        <taxon>Calocera</taxon>
    </lineage>
</organism>
<accession>A0A167KZP5</accession>
<dbReference type="EMBL" id="KV417290">
    <property type="protein sequence ID" value="KZO95184.1"/>
    <property type="molecule type" value="Genomic_DNA"/>
</dbReference>
<dbReference type="GO" id="GO:0005085">
    <property type="term" value="F:guanyl-nucleotide exchange factor activity"/>
    <property type="evidence" value="ECO:0007669"/>
    <property type="project" value="InterPro"/>
</dbReference>
<dbReference type="AlphaFoldDB" id="A0A167KZP5"/>
<dbReference type="GO" id="GO:0051286">
    <property type="term" value="C:cell tip"/>
    <property type="evidence" value="ECO:0007669"/>
    <property type="project" value="TreeGrafter"/>
</dbReference>
<feature type="compositionally biased region" description="Low complexity" evidence="3">
    <location>
        <begin position="747"/>
        <end position="765"/>
    </location>
</feature>
<dbReference type="CDD" id="cd21044">
    <property type="entry name" value="Rab11BD_RAB3IP_like"/>
    <property type="match status" value="1"/>
</dbReference>
<dbReference type="GO" id="GO:0006887">
    <property type="term" value="P:exocytosis"/>
    <property type="evidence" value="ECO:0007669"/>
    <property type="project" value="TreeGrafter"/>
</dbReference>
<dbReference type="PANTHER" id="PTHR14430">
    <property type="entry name" value="RABIN3-RELATED"/>
    <property type="match status" value="1"/>
</dbReference>
<name>A0A167KZP5_CALVF</name>
<feature type="region of interest" description="Disordered" evidence="3">
    <location>
        <begin position="1"/>
        <end position="66"/>
    </location>
</feature>
<dbReference type="InterPro" id="IPR009449">
    <property type="entry name" value="Sec2_N"/>
</dbReference>
<reference evidence="5 6" key="1">
    <citation type="journal article" date="2016" name="Mol. Biol. Evol.">
        <title>Comparative Genomics of Early-Diverging Mushroom-Forming Fungi Provides Insights into the Origins of Lignocellulose Decay Capabilities.</title>
        <authorList>
            <person name="Nagy L.G."/>
            <person name="Riley R."/>
            <person name="Tritt A."/>
            <person name="Adam C."/>
            <person name="Daum C."/>
            <person name="Floudas D."/>
            <person name="Sun H."/>
            <person name="Yadav J.S."/>
            <person name="Pangilinan J."/>
            <person name="Larsson K.H."/>
            <person name="Matsuura K."/>
            <person name="Barry K."/>
            <person name="Labutti K."/>
            <person name="Kuo R."/>
            <person name="Ohm R.A."/>
            <person name="Bhattacharya S.S."/>
            <person name="Shirouzu T."/>
            <person name="Yoshinaga Y."/>
            <person name="Martin F.M."/>
            <person name="Grigoriev I.V."/>
            <person name="Hibbett D.S."/>
        </authorList>
    </citation>
    <scope>NUCLEOTIDE SEQUENCE [LARGE SCALE GENOMIC DNA]</scope>
    <source>
        <strain evidence="5 6">TUFC12733</strain>
    </source>
</reference>
<protein>
    <recommendedName>
        <fullName evidence="4">GDP/GTP exchange factor Sec2 N-terminal domain-containing protein</fullName>
    </recommendedName>
</protein>
<feature type="compositionally biased region" description="Basic and acidic residues" evidence="3">
    <location>
        <begin position="53"/>
        <end position="66"/>
    </location>
</feature>
<evidence type="ECO:0000313" key="5">
    <source>
        <dbReference type="EMBL" id="KZO95184.1"/>
    </source>
</evidence>